<dbReference type="EMBL" id="LBWR01000001">
    <property type="protein sequence ID" value="KKR12904.1"/>
    <property type="molecule type" value="Genomic_DNA"/>
</dbReference>
<gene>
    <name evidence="4" type="ORF">UT41_C0001G0448</name>
</gene>
<evidence type="ECO:0000256" key="1">
    <source>
        <dbReference type="ARBA" id="ARBA00022801"/>
    </source>
</evidence>
<dbReference type="PROSITE" id="PS51462">
    <property type="entry name" value="NUDIX"/>
    <property type="match status" value="1"/>
</dbReference>
<dbReference type="GO" id="GO:0016787">
    <property type="term" value="F:hydrolase activity"/>
    <property type="evidence" value="ECO:0007669"/>
    <property type="project" value="UniProtKB-KW"/>
</dbReference>
<reference evidence="4 5" key="1">
    <citation type="journal article" date="2015" name="Nature">
        <title>rRNA introns, odd ribosomes, and small enigmatic genomes across a large radiation of phyla.</title>
        <authorList>
            <person name="Brown C.T."/>
            <person name="Hug L.A."/>
            <person name="Thomas B.C."/>
            <person name="Sharon I."/>
            <person name="Castelle C.J."/>
            <person name="Singh A."/>
            <person name="Wilkins M.J."/>
            <person name="Williams K.H."/>
            <person name="Banfield J.F."/>
        </authorList>
    </citation>
    <scope>NUCLEOTIDE SEQUENCE [LARGE SCALE GENOMIC DNA]</scope>
</reference>
<evidence type="ECO:0000313" key="4">
    <source>
        <dbReference type="EMBL" id="KKR12904.1"/>
    </source>
</evidence>
<dbReference type="PANTHER" id="PTHR43736">
    <property type="entry name" value="ADP-RIBOSE PYROPHOSPHATASE"/>
    <property type="match status" value="1"/>
</dbReference>
<organism evidence="4 5">
    <name type="scientific">Candidatus Wolfebacteria bacterium GW2011_GWC2_39_22</name>
    <dbReference type="NCBI Taxonomy" id="1619013"/>
    <lineage>
        <taxon>Bacteria</taxon>
        <taxon>Candidatus Wolfeibacteriota</taxon>
    </lineage>
</organism>
<proteinExistence type="inferred from homology"/>
<dbReference type="SUPFAM" id="SSF55811">
    <property type="entry name" value="Nudix"/>
    <property type="match status" value="1"/>
</dbReference>
<dbReference type="Gene3D" id="3.90.79.10">
    <property type="entry name" value="Nucleoside Triphosphate Pyrophosphohydrolase"/>
    <property type="match status" value="1"/>
</dbReference>
<dbReference type="STRING" id="1619013.UT41_C0001G0448"/>
<protein>
    <recommendedName>
        <fullName evidence="3">Nudix hydrolase domain-containing protein</fullName>
    </recommendedName>
</protein>
<name>A0A0G0N9P1_9BACT</name>
<dbReference type="InterPro" id="IPR000086">
    <property type="entry name" value="NUDIX_hydrolase_dom"/>
</dbReference>
<accession>A0A0G0N9P1</accession>
<dbReference type="InterPro" id="IPR020476">
    <property type="entry name" value="Nudix_hydrolase"/>
</dbReference>
<comment type="similarity">
    <text evidence="2">Belongs to the Nudix hydrolase family.</text>
</comment>
<feature type="domain" description="Nudix hydrolase" evidence="3">
    <location>
        <begin position="1"/>
        <end position="135"/>
    </location>
</feature>
<dbReference type="InterPro" id="IPR020084">
    <property type="entry name" value="NUDIX_hydrolase_CS"/>
</dbReference>
<dbReference type="PANTHER" id="PTHR43736:SF1">
    <property type="entry name" value="DIHYDRONEOPTERIN TRIPHOSPHATE DIPHOSPHATASE"/>
    <property type="match status" value="1"/>
</dbReference>
<dbReference type="PRINTS" id="PR00502">
    <property type="entry name" value="NUDIXFAMILY"/>
</dbReference>
<evidence type="ECO:0000259" key="3">
    <source>
        <dbReference type="PROSITE" id="PS51462"/>
    </source>
</evidence>
<dbReference type="Proteomes" id="UP000034665">
    <property type="component" value="Unassembled WGS sequence"/>
</dbReference>
<dbReference type="PROSITE" id="PS00893">
    <property type="entry name" value="NUDIX_BOX"/>
    <property type="match status" value="1"/>
</dbReference>
<evidence type="ECO:0000256" key="2">
    <source>
        <dbReference type="RuleBase" id="RU003476"/>
    </source>
</evidence>
<comment type="caution">
    <text evidence="4">The sequence shown here is derived from an EMBL/GenBank/DDBJ whole genome shotgun (WGS) entry which is preliminary data.</text>
</comment>
<dbReference type="AlphaFoldDB" id="A0A0G0N9P1"/>
<dbReference type="InterPro" id="IPR015797">
    <property type="entry name" value="NUDIX_hydrolase-like_dom_sf"/>
</dbReference>
<dbReference type="CDD" id="cd02883">
    <property type="entry name" value="NUDIX_Hydrolase"/>
    <property type="match status" value="1"/>
</dbReference>
<sequence>MERPAATVVFVEVNNPRGGCYGIVVIRDKSKPNPILCKFPGGHVEEGETRKKCAEREVFEEIGIRVDPSKLEEIAVVHKWNHDLVFFRVTVDSIAGIHPQRNKGEEVMILDPQEVLERNDFLSTHRRPYLKRLKELAMAA</sequence>
<evidence type="ECO:0000313" key="5">
    <source>
        <dbReference type="Proteomes" id="UP000034665"/>
    </source>
</evidence>
<keyword evidence="1 2" id="KW-0378">Hydrolase</keyword>
<dbReference type="Pfam" id="PF00293">
    <property type="entry name" value="NUDIX"/>
    <property type="match status" value="1"/>
</dbReference>